<dbReference type="EMBL" id="PDXB01000003">
    <property type="protein sequence ID" value="RYN36471.1"/>
    <property type="molecule type" value="Genomic_DNA"/>
</dbReference>
<dbReference type="Gene3D" id="1.25.40.10">
    <property type="entry name" value="Tetratricopeptide repeat domain"/>
    <property type="match status" value="2"/>
</dbReference>
<dbReference type="SMART" id="SM00028">
    <property type="entry name" value="TPR"/>
    <property type="match status" value="2"/>
</dbReference>
<dbReference type="Gene3D" id="3.40.50.300">
    <property type="entry name" value="P-loop containing nucleotide triphosphate hydrolases"/>
    <property type="match status" value="1"/>
</dbReference>
<dbReference type="Pfam" id="PF24809">
    <property type="entry name" value="DUF7708"/>
    <property type="match status" value="1"/>
</dbReference>
<gene>
    <name evidence="3" type="ORF">AA0115_g1954</name>
    <name evidence="4" type="ORF">AA0119_g12327</name>
</gene>
<accession>A0AB37WYW8</accession>
<evidence type="ECO:0000313" key="5">
    <source>
        <dbReference type="Proteomes" id="UP000292340"/>
    </source>
</evidence>
<organism evidence="3 5">
    <name type="scientific">Alternaria tenuissima</name>
    <dbReference type="NCBI Taxonomy" id="119927"/>
    <lineage>
        <taxon>Eukaryota</taxon>
        <taxon>Fungi</taxon>
        <taxon>Dikarya</taxon>
        <taxon>Ascomycota</taxon>
        <taxon>Pezizomycotina</taxon>
        <taxon>Dothideomycetes</taxon>
        <taxon>Pleosporomycetidae</taxon>
        <taxon>Pleosporales</taxon>
        <taxon>Pleosporineae</taxon>
        <taxon>Pleosporaceae</taxon>
        <taxon>Alternaria</taxon>
        <taxon>Alternaria sect. Alternaria</taxon>
        <taxon>Alternaria alternata complex</taxon>
    </lineage>
</organism>
<dbReference type="Proteomes" id="UP000293195">
    <property type="component" value="Unassembled WGS sequence"/>
</dbReference>
<evidence type="ECO:0000259" key="2">
    <source>
        <dbReference type="Pfam" id="PF25000"/>
    </source>
</evidence>
<evidence type="ECO:0000313" key="4">
    <source>
        <dbReference type="EMBL" id="RYN87917.1"/>
    </source>
</evidence>
<evidence type="ECO:0008006" key="7">
    <source>
        <dbReference type="Google" id="ProtNLM"/>
    </source>
</evidence>
<dbReference type="Pfam" id="PF13424">
    <property type="entry name" value="TPR_12"/>
    <property type="match status" value="2"/>
</dbReference>
<dbReference type="InterPro" id="IPR056681">
    <property type="entry name" value="DUF7779"/>
</dbReference>
<dbReference type="InterPro" id="IPR027417">
    <property type="entry name" value="P-loop_NTPase"/>
</dbReference>
<evidence type="ECO:0000313" key="6">
    <source>
        <dbReference type="Proteomes" id="UP000293195"/>
    </source>
</evidence>
<reference evidence="3 6" key="2">
    <citation type="journal article" date="2019" name="bioRxiv">
        <title>Genomics, evolutionary history and diagnostics of the Alternaria alternata species group including apple and Asian pear pathotypes.</title>
        <authorList>
            <person name="Armitage A.D."/>
            <person name="Cockerton H.M."/>
            <person name="Sreenivasaprasad S."/>
            <person name="Woodhall J.W."/>
            <person name="Lane C.R."/>
            <person name="Harrison R.J."/>
            <person name="Clarkson J.P."/>
        </authorList>
    </citation>
    <scope>NUCLEOTIDE SEQUENCE</scope>
    <source>
        <strain evidence="3">FERA 1164</strain>
        <strain evidence="6">FERA 635</strain>
    </source>
</reference>
<dbReference type="InterPro" id="IPR011990">
    <property type="entry name" value="TPR-like_helical_dom_sf"/>
</dbReference>
<dbReference type="SUPFAM" id="SSF48452">
    <property type="entry name" value="TPR-like"/>
    <property type="match status" value="1"/>
</dbReference>
<dbReference type="InterPro" id="IPR056125">
    <property type="entry name" value="DUF7708"/>
</dbReference>
<comment type="caution">
    <text evidence="3">The sequence shown here is derived from an EMBL/GenBank/DDBJ whole genome shotgun (WGS) entry which is preliminary data.</text>
</comment>
<dbReference type="AlphaFoldDB" id="A0AB37WYW8"/>
<dbReference type="PANTHER" id="PTHR35205">
    <property type="entry name" value="NB-ARC AND TPR DOMAIN PROTEIN"/>
    <property type="match status" value="1"/>
</dbReference>
<dbReference type="InterPro" id="IPR019734">
    <property type="entry name" value="TPR_rpt"/>
</dbReference>
<evidence type="ECO:0000313" key="3">
    <source>
        <dbReference type="EMBL" id="RYN36471.1"/>
    </source>
</evidence>
<feature type="domain" description="DUF7708" evidence="1">
    <location>
        <begin position="123"/>
        <end position="257"/>
    </location>
</feature>
<keyword evidence="6" id="KW-1185">Reference proteome</keyword>
<feature type="domain" description="DUF7779" evidence="2">
    <location>
        <begin position="572"/>
        <end position="655"/>
    </location>
</feature>
<sequence>MTLQALSSIGTGLTLVNTPSASTQASTKSTPILRRRRTDTAKVVNDIVRVTNRGTAPRETNSIWLAVIDGHLERLKPGDRAQCAPIALNASVDELAIAAIFEPLRKKYEKDRFYRTLKRVYPIAEHVLSFGKAIDVAVGSGGSLSAGLIWGGIRILLAVSIRTMSLVEGVLRQLEAVSKHLQLFDRWLKLFPTDTYEQLSRSIQETCSEFFNFILEAIMYFRKPPCWNAIKTLFTPGIEARFAEYETKISNRTGWLRLEVETATAEAAQKRGKEAKKLNEATQGMIEKKGDDIIQSIEKYANAEKHPKVLFPFRFVQNCPRNNGFFDRNDYMIQLERFMHTNSNRGPERLKSVVIHGLGGCGKSSVAREYMYRHFDSGRYKVILWFYADEQEKLKTQFIHLARQLGIPFEETTAHISVLHWINNYATDFLMIFDNADDPSVLVDFWPCSNNGSALITSRNPFAQESNLAEHALQMKAFTDAGGSAFLRTLIPKTRPLSSEDQEALEWLARYFGGLPLALRQAGAYITYSNCTPSYFKRLYQQHGDSIDQYQIPGALKHEKTMATVWEVSSKTISPGGLIILDVLSFFDPDSIPANIFEVANVSQTYGRSLSDPLRLLEAKANLTSKSLIDHDYNSNSFNIHRLLQQTIHQRLKKDPIRYRTALRLSIYLLHKFSPEVNLLMIRNPDNWGCVEKILSHIRSIYDHCKEIIASDEAVILLQVMTKILNYGFESAQYGLGDQVFAYIKELLNKIQCPEDETLALVYFIHGRLCCETSRQKQALEEIALSHEHLMLASGKRPELLETTLYIRILSNLGITHTAVGRFEEAEEFHKTAIEQYRLLHMERECSMGNILQNLANCYLWSGKMSDAKQTLDEARSQPTTSPEAIDYTLGNWMIKSQRYEEALRLHKEVLILYAKVLGPEHPVTADSWHKMGTLFARRDHAGYDAQEAE</sequence>
<evidence type="ECO:0000259" key="1">
    <source>
        <dbReference type="Pfam" id="PF24809"/>
    </source>
</evidence>
<dbReference type="Pfam" id="PF25000">
    <property type="entry name" value="DUF7779"/>
    <property type="match status" value="1"/>
</dbReference>
<name>A0AB37WYW8_9PLEO</name>
<dbReference type="PANTHER" id="PTHR35205:SF1">
    <property type="entry name" value="ZU5 DOMAIN-CONTAINING PROTEIN"/>
    <property type="match status" value="1"/>
</dbReference>
<dbReference type="Proteomes" id="UP000292340">
    <property type="component" value="Unassembled WGS sequence"/>
</dbReference>
<dbReference type="SUPFAM" id="SSF52540">
    <property type="entry name" value="P-loop containing nucleoside triphosphate hydrolases"/>
    <property type="match status" value="1"/>
</dbReference>
<dbReference type="EMBL" id="PDXF01000115">
    <property type="protein sequence ID" value="RYN87917.1"/>
    <property type="molecule type" value="Genomic_DNA"/>
</dbReference>
<proteinExistence type="predicted"/>
<reference evidence="3" key="1">
    <citation type="submission" date="2017-10" db="EMBL/GenBank/DDBJ databases">
        <authorList>
            <person name="Armitage A.D."/>
            <person name="Barbara D.J."/>
            <person name="Woodhall J.W."/>
            <person name="Sreenivasaprasad S."/>
            <person name="Lane C.R."/>
            <person name="Clarkson J.P."/>
            <person name="Harrison R.J."/>
        </authorList>
    </citation>
    <scope>NUCLEOTIDE SEQUENCE</scope>
    <source>
        <strain evidence="3">FERA 1164</strain>
        <strain evidence="4">FERA 635</strain>
    </source>
</reference>
<protein>
    <recommendedName>
        <fullName evidence="7">NB-ARC domain-containing protein</fullName>
    </recommendedName>
</protein>